<dbReference type="AlphaFoldDB" id="A0A8A4THV9"/>
<evidence type="ECO:0000313" key="2">
    <source>
        <dbReference type="EMBL" id="QTD48784.1"/>
    </source>
</evidence>
<dbReference type="KEGG" id="scor:J3U87_24650"/>
<dbReference type="Proteomes" id="UP000663929">
    <property type="component" value="Chromosome"/>
</dbReference>
<organism evidence="2 3">
    <name type="scientific">Sulfidibacter corallicola</name>
    <dbReference type="NCBI Taxonomy" id="2818388"/>
    <lineage>
        <taxon>Bacteria</taxon>
        <taxon>Pseudomonadati</taxon>
        <taxon>Acidobacteriota</taxon>
        <taxon>Holophagae</taxon>
        <taxon>Acanthopleuribacterales</taxon>
        <taxon>Acanthopleuribacteraceae</taxon>
        <taxon>Sulfidibacter</taxon>
    </lineage>
</organism>
<name>A0A8A4THV9_SULCO</name>
<feature type="region of interest" description="Disordered" evidence="1">
    <location>
        <begin position="133"/>
        <end position="162"/>
    </location>
</feature>
<gene>
    <name evidence="2" type="ORF">J3U87_24650</name>
</gene>
<evidence type="ECO:0000256" key="1">
    <source>
        <dbReference type="SAM" id="MobiDB-lite"/>
    </source>
</evidence>
<proteinExistence type="predicted"/>
<sequence>MAVSPDAPHPRLDLEIRNAASQQLAIALVADETHLFEENVRGEPADPDAVMPDPVEVFARCANRGMFGASGNAHETSVLVDRKTFEPEHHRQTWAMTTTHLNPDAFTILIHLLQARLPRALIIRTIGTSIPPETPLRAPDNRDYPRLPKNPGFEGEIEEPDHSGRDRGVEIVFAAHPEPDFVETLFEDLRHWTHLFLLGGFPRVGAHPRQAGGFPDHPIQPDAWSVGIECPIFASHDAALWALVHYAHRLHRQGHEVARVLVY</sequence>
<reference evidence="2" key="1">
    <citation type="submission" date="2021-03" db="EMBL/GenBank/DDBJ databases">
        <title>Acanthopleuribacteraceae sp. M133.</title>
        <authorList>
            <person name="Wang G."/>
        </authorList>
    </citation>
    <scope>NUCLEOTIDE SEQUENCE</scope>
    <source>
        <strain evidence="2">M133</strain>
    </source>
</reference>
<evidence type="ECO:0000313" key="3">
    <source>
        <dbReference type="Proteomes" id="UP000663929"/>
    </source>
</evidence>
<protein>
    <submittedName>
        <fullName evidence="2">Uncharacterized protein</fullName>
    </submittedName>
</protein>
<dbReference type="EMBL" id="CP071793">
    <property type="protein sequence ID" value="QTD48784.1"/>
    <property type="molecule type" value="Genomic_DNA"/>
</dbReference>
<dbReference type="RefSeq" id="WP_237378435.1">
    <property type="nucleotide sequence ID" value="NZ_CP071793.1"/>
</dbReference>
<keyword evidence="3" id="KW-1185">Reference proteome</keyword>
<accession>A0A8A4THV9</accession>